<reference evidence="2 3" key="1">
    <citation type="journal article" date="2015" name="Plant Cell">
        <title>Oil accumulation by the oleaginous diatom Fistulifera solaris as revealed by the genome and transcriptome.</title>
        <authorList>
            <person name="Tanaka T."/>
            <person name="Maeda Y."/>
            <person name="Veluchamy A."/>
            <person name="Tanaka M."/>
            <person name="Abida H."/>
            <person name="Marechal E."/>
            <person name="Bowler C."/>
            <person name="Muto M."/>
            <person name="Sunaga Y."/>
            <person name="Tanaka M."/>
            <person name="Yoshino T."/>
            <person name="Taniguchi T."/>
            <person name="Fukuda Y."/>
            <person name="Nemoto M."/>
            <person name="Matsumoto M."/>
            <person name="Wong P.S."/>
            <person name="Aburatani S."/>
            <person name="Fujibuchi W."/>
        </authorList>
    </citation>
    <scope>NUCLEOTIDE SEQUENCE [LARGE SCALE GENOMIC DNA]</scope>
    <source>
        <strain evidence="2 3">JPCC DA0580</strain>
    </source>
</reference>
<keyword evidence="3" id="KW-1185">Reference proteome</keyword>
<dbReference type="GO" id="GO:0016491">
    <property type="term" value="F:oxidoreductase activity"/>
    <property type="evidence" value="ECO:0007669"/>
    <property type="project" value="UniProtKB-KW"/>
</dbReference>
<organism evidence="2 3">
    <name type="scientific">Fistulifera solaris</name>
    <name type="common">Oleaginous diatom</name>
    <dbReference type="NCBI Taxonomy" id="1519565"/>
    <lineage>
        <taxon>Eukaryota</taxon>
        <taxon>Sar</taxon>
        <taxon>Stramenopiles</taxon>
        <taxon>Ochrophyta</taxon>
        <taxon>Bacillariophyta</taxon>
        <taxon>Bacillariophyceae</taxon>
        <taxon>Bacillariophycidae</taxon>
        <taxon>Naviculales</taxon>
        <taxon>Naviculaceae</taxon>
        <taxon>Fistulifera</taxon>
    </lineage>
</organism>
<dbReference type="PANTHER" id="PTHR43157">
    <property type="entry name" value="PHOSPHATIDYLINOSITOL-GLYCAN BIOSYNTHESIS CLASS F PROTEIN-RELATED"/>
    <property type="match status" value="1"/>
</dbReference>
<evidence type="ECO:0008006" key="4">
    <source>
        <dbReference type="Google" id="ProtNLM"/>
    </source>
</evidence>
<dbReference type="InterPro" id="IPR002347">
    <property type="entry name" value="SDR_fam"/>
</dbReference>
<proteinExistence type="predicted"/>
<dbReference type="AlphaFoldDB" id="A0A1Z5JBU7"/>
<comment type="caution">
    <text evidence="2">The sequence shown here is derived from an EMBL/GenBank/DDBJ whole genome shotgun (WGS) entry which is preliminary data.</text>
</comment>
<dbReference type="EMBL" id="BDSP01000041">
    <property type="protein sequence ID" value="GAX11362.1"/>
    <property type="molecule type" value="Genomic_DNA"/>
</dbReference>
<dbReference type="Gene3D" id="3.40.50.720">
    <property type="entry name" value="NAD(P)-binding Rossmann-like Domain"/>
    <property type="match status" value="1"/>
</dbReference>
<evidence type="ECO:0000313" key="2">
    <source>
        <dbReference type="EMBL" id="GAX11362.1"/>
    </source>
</evidence>
<dbReference type="OrthoDB" id="191139at2759"/>
<protein>
    <recommendedName>
        <fullName evidence="4">Protochlorophyllide reductase</fullName>
    </recommendedName>
</protein>
<keyword evidence="1" id="KW-0560">Oxidoreductase</keyword>
<accession>A0A1Z5JBU7</accession>
<sequence>MATMQELQALACRLRERRSTNPGLTIVITGASSGIGLEAAKLLAIINPIHRIVLVCRTLEKAKAAKESVASVFADASQYRCNWIPLACDHCSFESIRQFNAELRRQLDETYHPSKWAFNGIDVLCLNAAVLQAPESLPQFTKDGLEVTFQTNHLAPFLITNLTHDLMNPGGRIIFSTSGLHTSCKLDMTGMADPTTGAIIKGFDMMDGSDYHYKKVYSLSKLCNVAICRELNEKLRSSGVIATCFSPGLMLMSGLFRHQPDGVEQLIAVHNADALRRQKTVFWGAGALVFMAISDEAGRDGGLYWRDAESFAASKAAYGDEFCPVPISDDVAEPEQRTQLWNLSCEMVGIPSNYIDQPSSSHHGSFEVIG</sequence>
<dbReference type="InParanoid" id="A0A1Z5JBU7"/>
<dbReference type="SUPFAM" id="SSF51735">
    <property type="entry name" value="NAD(P)-binding Rossmann-fold domains"/>
    <property type="match status" value="1"/>
</dbReference>
<dbReference type="Proteomes" id="UP000198406">
    <property type="component" value="Unassembled WGS sequence"/>
</dbReference>
<gene>
    <name evidence="2" type="ORF">FisN_22Lh032</name>
</gene>
<dbReference type="InterPro" id="IPR036291">
    <property type="entry name" value="NAD(P)-bd_dom_sf"/>
</dbReference>
<dbReference type="PANTHER" id="PTHR43157:SF31">
    <property type="entry name" value="PHOSPHATIDYLINOSITOL-GLYCAN BIOSYNTHESIS CLASS F PROTEIN"/>
    <property type="match status" value="1"/>
</dbReference>
<evidence type="ECO:0000256" key="1">
    <source>
        <dbReference type="ARBA" id="ARBA00023002"/>
    </source>
</evidence>
<dbReference type="Pfam" id="PF00106">
    <property type="entry name" value="adh_short"/>
    <property type="match status" value="1"/>
</dbReference>
<evidence type="ECO:0000313" key="3">
    <source>
        <dbReference type="Proteomes" id="UP000198406"/>
    </source>
</evidence>
<name>A0A1Z5JBU7_FISSO</name>